<dbReference type="CDD" id="cd08026">
    <property type="entry name" value="DUF326"/>
    <property type="match status" value="1"/>
</dbReference>
<name>A0ABX4V7R9_9BURK</name>
<proteinExistence type="predicted"/>
<organism evidence="1 2">
    <name type="scientific">Paraburkholderia rhynchosiae</name>
    <dbReference type="NCBI Taxonomy" id="487049"/>
    <lineage>
        <taxon>Bacteria</taxon>
        <taxon>Pseudomonadati</taxon>
        <taxon>Pseudomonadota</taxon>
        <taxon>Betaproteobacteria</taxon>
        <taxon>Burkholderiales</taxon>
        <taxon>Burkholderiaceae</taxon>
        <taxon>Paraburkholderia</taxon>
    </lineage>
</organism>
<dbReference type="PANTHER" id="PTHR37310">
    <property type="entry name" value="CYTOPLASMIC PROTEIN-RELATED"/>
    <property type="match status" value="1"/>
</dbReference>
<dbReference type="Pfam" id="PF03860">
    <property type="entry name" value="Csp"/>
    <property type="match status" value="1"/>
</dbReference>
<dbReference type="PANTHER" id="PTHR37310:SF1">
    <property type="entry name" value="CYTOPLASMIC PROTEIN"/>
    <property type="match status" value="1"/>
</dbReference>
<dbReference type="Proteomes" id="UP000235659">
    <property type="component" value="Unassembled WGS sequence"/>
</dbReference>
<dbReference type="InterPro" id="IPR044543">
    <property type="entry name" value="YHJQ-like"/>
</dbReference>
<keyword evidence="2" id="KW-1185">Reference proteome</keyword>
<accession>A0ABX4V7R9</accession>
<evidence type="ECO:0000313" key="2">
    <source>
        <dbReference type="Proteomes" id="UP000235659"/>
    </source>
</evidence>
<dbReference type="Gene3D" id="1.20.1270.360">
    <property type="match status" value="1"/>
</dbReference>
<reference evidence="1 2" key="1">
    <citation type="submission" date="2018-01" db="EMBL/GenBank/DDBJ databases">
        <title>Whole genome analyses suggest that Burkholderia sensu lato contains two further novel genera in the rhizoxinica-symbiotica group Mycetohabitans gen. nov., and Trinickia gen. nov.: implications for the evolution of diazotrophy and nodulation in the Burkholderiaceae.</title>
        <authorList>
            <person name="Estrada-de los Santos P."/>
            <person name="Palmer M."/>
            <person name="Chavez-Ramirez B."/>
            <person name="Beukes C."/>
            <person name="Steenkamp E.T."/>
            <person name="Hirsch A.M."/>
            <person name="Manyaka P."/>
            <person name="Maluk M."/>
            <person name="Lafos M."/>
            <person name="Crook M."/>
            <person name="Gross E."/>
            <person name="Simon M.F."/>
            <person name="Bueno dos Reis Junior F."/>
            <person name="Poole P.S."/>
            <person name="Venter S.N."/>
            <person name="James E.K."/>
        </authorList>
    </citation>
    <scope>NUCLEOTIDE SEQUENCE [LARGE SCALE GENOMIC DNA]</scope>
    <source>
        <strain evidence="1 2">WSM 3937</strain>
    </source>
</reference>
<gene>
    <name evidence="1" type="ORF">C0Z16_17290</name>
</gene>
<dbReference type="InterPro" id="IPR005560">
    <property type="entry name" value="Csp_YhjQ"/>
</dbReference>
<protein>
    <submittedName>
        <fullName evidence="1">Four-helix bundle copper-binding protein</fullName>
    </submittedName>
</protein>
<comment type="caution">
    <text evidence="1">The sequence shown here is derived from an EMBL/GenBank/DDBJ whole genome shotgun (WGS) entry which is preliminary data.</text>
</comment>
<dbReference type="EMBL" id="PNXY01000011">
    <property type="protein sequence ID" value="PMS29745.1"/>
    <property type="molecule type" value="Genomic_DNA"/>
</dbReference>
<evidence type="ECO:0000313" key="1">
    <source>
        <dbReference type="EMBL" id="PMS29745.1"/>
    </source>
</evidence>
<sequence>MTHEPFQSCISACDACATACDHCAASCLSEQRVAEMAECIKTDIDCAAACRFASGAMARGSKRARMICGMCADLCDACAQECEKHDAQHCKDCAAACRSCARECRVMASS</sequence>